<evidence type="ECO:0000256" key="3">
    <source>
        <dbReference type="ARBA" id="ARBA00022729"/>
    </source>
</evidence>
<dbReference type="InterPro" id="IPR051010">
    <property type="entry name" value="BCAA_transport"/>
</dbReference>
<evidence type="ECO:0000259" key="5">
    <source>
        <dbReference type="Pfam" id="PF13458"/>
    </source>
</evidence>
<dbReference type="Gene3D" id="3.40.50.2300">
    <property type="match status" value="2"/>
</dbReference>
<dbReference type="EMBL" id="RJVA01000013">
    <property type="protein sequence ID" value="ROQ91141.1"/>
    <property type="molecule type" value="Genomic_DNA"/>
</dbReference>
<evidence type="ECO:0000256" key="2">
    <source>
        <dbReference type="ARBA" id="ARBA00022448"/>
    </source>
</evidence>
<dbReference type="InterPro" id="IPR028081">
    <property type="entry name" value="Leu-bd"/>
</dbReference>
<dbReference type="InterPro" id="IPR028082">
    <property type="entry name" value="Peripla_BP_I"/>
</dbReference>
<feature type="domain" description="Leucine-binding protein" evidence="5">
    <location>
        <begin position="30"/>
        <end position="370"/>
    </location>
</feature>
<dbReference type="Proteomes" id="UP000276223">
    <property type="component" value="Unassembled WGS sequence"/>
</dbReference>
<keyword evidence="2" id="KW-0813">Transport</keyword>
<evidence type="ECO:0000313" key="7">
    <source>
        <dbReference type="Proteomes" id="UP000276223"/>
    </source>
</evidence>
<comment type="similarity">
    <text evidence="1">Belongs to the leucine-binding protein family.</text>
</comment>
<comment type="caution">
    <text evidence="6">The sequence shown here is derived from an EMBL/GenBank/DDBJ whole genome shotgun (WGS) entry which is preliminary data.</text>
</comment>
<proteinExistence type="inferred from homology"/>
<evidence type="ECO:0000313" key="6">
    <source>
        <dbReference type="EMBL" id="ROQ91141.1"/>
    </source>
</evidence>
<accession>A0A3N1UTG6</accession>
<name>A0A3N1UTG6_9BACT</name>
<dbReference type="InterPro" id="IPR000709">
    <property type="entry name" value="Leu_Ile_Val-bd"/>
</dbReference>
<dbReference type="AlphaFoldDB" id="A0A3N1UTG6"/>
<evidence type="ECO:0000256" key="1">
    <source>
        <dbReference type="ARBA" id="ARBA00010062"/>
    </source>
</evidence>
<dbReference type="CDD" id="cd06330">
    <property type="entry name" value="PBP1_As_SBP-like"/>
    <property type="match status" value="1"/>
</dbReference>
<keyword evidence="4" id="KW-0029">Amino-acid transport</keyword>
<dbReference type="RefSeq" id="WP_211334884.1">
    <property type="nucleotide sequence ID" value="NZ_RJVA01000013.1"/>
</dbReference>
<keyword evidence="7" id="KW-1185">Reference proteome</keyword>
<dbReference type="PRINTS" id="PR00337">
    <property type="entry name" value="LEUILEVALBP"/>
</dbReference>
<evidence type="ECO:0000256" key="4">
    <source>
        <dbReference type="ARBA" id="ARBA00022970"/>
    </source>
</evidence>
<dbReference type="PANTHER" id="PTHR30483:SF37">
    <property type="entry name" value="ABC TRANSPORTER SUBSTRATE-BINDING PROTEIN"/>
    <property type="match status" value="1"/>
</dbReference>
<keyword evidence="3" id="KW-0732">Signal</keyword>
<organism evidence="6 7">
    <name type="scientific">Desulfosoma caldarium</name>
    <dbReference type="NCBI Taxonomy" id="610254"/>
    <lineage>
        <taxon>Bacteria</taxon>
        <taxon>Pseudomonadati</taxon>
        <taxon>Thermodesulfobacteriota</taxon>
        <taxon>Syntrophobacteria</taxon>
        <taxon>Syntrophobacterales</taxon>
        <taxon>Syntrophobacteraceae</taxon>
        <taxon>Desulfosoma</taxon>
    </lineage>
</organism>
<reference evidence="6 7" key="1">
    <citation type="submission" date="2018-11" db="EMBL/GenBank/DDBJ databases">
        <title>Genomic Encyclopedia of Type Strains, Phase IV (KMG-IV): sequencing the most valuable type-strain genomes for metagenomic binning, comparative biology and taxonomic classification.</title>
        <authorList>
            <person name="Goeker M."/>
        </authorList>
    </citation>
    <scope>NUCLEOTIDE SEQUENCE [LARGE SCALE GENOMIC DNA]</scope>
    <source>
        <strain evidence="6 7">DSM 22027</strain>
    </source>
</reference>
<protein>
    <submittedName>
        <fullName evidence="6">Amino acid/amide ABC transporter substrate-binding protein (HAAT family)</fullName>
    </submittedName>
</protein>
<dbReference type="Pfam" id="PF13458">
    <property type="entry name" value="Peripla_BP_6"/>
    <property type="match status" value="1"/>
</dbReference>
<dbReference type="GO" id="GO:0006865">
    <property type="term" value="P:amino acid transport"/>
    <property type="evidence" value="ECO:0007669"/>
    <property type="project" value="UniProtKB-KW"/>
</dbReference>
<dbReference type="SUPFAM" id="SSF53822">
    <property type="entry name" value="Periplasmic binding protein-like I"/>
    <property type="match status" value="1"/>
</dbReference>
<dbReference type="PANTHER" id="PTHR30483">
    <property type="entry name" value="LEUCINE-SPECIFIC-BINDING PROTEIN"/>
    <property type="match status" value="1"/>
</dbReference>
<sequence length="409" mass="44764">MKRWHGMWFLCVVAVLGLVMAPAIGQASNPIKVGFVYIMSGPFATYGQFAKQGAEMAVEEINAAGGIMGRPVEAIFEDSTGKPDVAVRVIRRLVYQEGVACVIGLDSSGVANTVVPLMPELKTPLIVTHAATPDVTGNLCNRYTFRISVSLDQNVKAAALVASETKAKVWTTVGPDYAFGHQSWEYFQKYLKALRPDVSFMPSDQTAFAPIKTTDFSAYITKIMQAKPEGVLISLWGGNLIDFVRQASEMGFFKGNWEVLMTLGGATEVLYALGDKMPEGLWVGTRYWFLANDTPQNVAFRDNYKKRYGQFPSYNAHGAYAALYALKAAAEKAKSVDKEAIIEALEGLTLELPVGTVTLRPGDHQALTNATWGKTASDPNYPLRILKPIRIFPAQTVTPPLEETGCRMK</sequence>
<gene>
    <name evidence="6" type="ORF">EDC27_2421</name>
</gene>